<dbReference type="PANTHER" id="PTHR11803">
    <property type="entry name" value="2-IMINOBUTANOATE/2-IMINOPROPANOATE DEAMINASE RIDA"/>
    <property type="match status" value="1"/>
</dbReference>
<dbReference type="GO" id="GO:0005829">
    <property type="term" value="C:cytosol"/>
    <property type="evidence" value="ECO:0007669"/>
    <property type="project" value="TreeGrafter"/>
</dbReference>
<proteinExistence type="inferred from homology"/>
<protein>
    <recommendedName>
        <fullName evidence="4">Reactive intermediate/imine deaminase</fullName>
    </recommendedName>
</protein>
<evidence type="ECO:0008006" key="4">
    <source>
        <dbReference type="Google" id="ProtNLM"/>
    </source>
</evidence>
<evidence type="ECO:0000313" key="3">
    <source>
        <dbReference type="Proteomes" id="UP000070612"/>
    </source>
</evidence>
<evidence type="ECO:0000313" key="2">
    <source>
        <dbReference type="EMBL" id="KWX23675.1"/>
    </source>
</evidence>
<evidence type="ECO:0000256" key="1">
    <source>
        <dbReference type="ARBA" id="ARBA00010552"/>
    </source>
</evidence>
<dbReference type="InterPro" id="IPR035959">
    <property type="entry name" value="RutC-like_sf"/>
</dbReference>
<dbReference type="PATRIC" id="fig|59750.3.peg.6658"/>
<comment type="similarity">
    <text evidence="1">Belongs to the RutC family.</text>
</comment>
<dbReference type="SUPFAM" id="SSF55298">
    <property type="entry name" value="YjgF-like"/>
    <property type="match status" value="1"/>
</dbReference>
<name>A0A132PMY5_9MYCO</name>
<accession>A0A132PMY5</accession>
<dbReference type="GO" id="GO:0019239">
    <property type="term" value="F:deaminase activity"/>
    <property type="evidence" value="ECO:0007669"/>
    <property type="project" value="TreeGrafter"/>
</dbReference>
<dbReference type="InterPro" id="IPR006175">
    <property type="entry name" value="YjgF/YER057c/UK114"/>
</dbReference>
<dbReference type="EMBL" id="LGTW01000007">
    <property type="protein sequence ID" value="KWX23675.1"/>
    <property type="molecule type" value="Genomic_DNA"/>
</dbReference>
<dbReference type="AlphaFoldDB" id="A0A132PMY5"/>
<reference evidence="2 3" key="1">
    <citation type="submission" date="2015-07" db="EMBL/GenBank/DDBJ databases">
        <title>A draft genome sequence of Mycobacterium wolinskyi.</title>
        <authorList>
            <person name="de Man T.J."/>
            <person name="Perry K.A."/>
            <person name="Coulliette A.D."/>
            <person name="Jensen B."/>
            <person name="Toney N.C."/>
            <person name="Limbago B.M."/>
            <person name="Noble-Wang J."/>
        </authorList>
    </citation>
    <scope>NUCLEOTIDE SEQUENCE [LARGE SCALE GENOMIC DNA]</scope>
    <source>
        <strain evidence="2 3">CDC_01</strain>
    </source>
</reference>
<gene>
    <name evidence="2" type="ORF">AFM11_12825</name>
</gene>
<dbReference type="CDD" id="cd00448">
    <property type="entry name" value="YjgF_YER057c_UK114_family"/>
    <property type="match status" value="1"/>
</dbReference>
<dbReference type="PANTHER" id="PTHR11803:SF58">
    <property type="entry name" value="PROTEIN HMF1-RELATED"/>
    <property type="match status" value="1"/>
</dbReference>
<dbReference type="Pfam" id="PF01042">
    <property type="entry name" value="Ribonuc_L-PSP"/>
    <property type="match status" value="1"/>
</dbReference>
<dbReference type="Proteomes" id="UP000070612">
    <property type="component" value="Unassembled WGS sequence"/>
</dbReference>
<keyword evidence="3" id="KW-1185">Reference proteome</keyword>
<dbReference type="Gene3D" id="3.30.1330.40">
    <property type="entry name" value="RutC-like"/>
    <property type="match status" value="1"/>
</dbReference>
<comment type="caution">
    <text evidence="2">The sequence shown here is derived from an EMBL/GenBank/DDBJ whole genome shotgun (WGS) entry which is preliminary data.</text>
</comment>
<sequence>MTDQRTLIVHPHDAARPYAAAAVFGGTIWACGQIPTTADGHTPPGMAEQVNVAIDNLETTLRAAGGGLHTLLKLTVYLADLSEFDAYNDAYLARLQGIPLPPRTTVEVARFRGAKRIEIDGVAAVDRPD</sequence>
<organism evidence="2 3">
    <name type="scientific">Mycolicibacterium wolinskyi</name>
    <dbReference type="NCBI Taxonomy" id="59750"/>
    <lineage>
        <taxon>Bacteria</taxon>
        <taxon>Bacillati</taxon>
        <taxon>Actinomycetota</taxon>
        <taxon>Actinomycetes</taxon>
        <taxon>Mycobacteriales</taxon>
        <taxon>Mycobacteriaceae</taxon>
        <taxon>Mycolicibacterium</taxon>
    </lineage>
</organism>
<dbReference type="RefSeq" id="WP_067849093.1">
    <property type="nucleotide sequence ID" value="NZ_LGTW01000007.1"/>
</dbReference>